<dbReference type="Proteomes" id="UP000282084">
    <property type="component" value="Unassembled WGS sequence"/>
</dbReference>
<protein>
    <recommendedName>
        <fullName evidence="4">Subtilisin inhibitor-like</fullName>
    </recommendedName>
</protein>
<organism evidence="2 3">
    <name type="scientific">Saccharothrix australiensis</name>
    <dbReference type="NCBI Taxonomy" id="2072"/>
    <lineage>
        <taxon>Bacteria</taxon>
        <taxon>Bacillati</taxon>
        <taxon>Actinomycetota</taxon>
        <taxon>Actinomycetes</taxon>
        <taxon>Pseudonocardiales</taxon>
        <taxon>Pseudonocardiaceae</taxon>
        <taxon>Saccharothrix</taxon>
    </lineage>
</organism>
<keyword evidence="1" id="KW-0732">Signal</keyword>
<proteinExistence type="predicted"/>
<evidence type="ECO:0000313" key="3">
    <source>
        <dbReference type="Proteomes" id="UP000282084"/>
    </source>
</evidence>
<keyword evidence="3" id="KW-1185">Reference proteome</keyword>
<gene>
    <name evidence="2" type="ORF">C8E97_0918</name>
</gene>
<comment type="caution">
    <text evidence="2">The sequence shown here is derived from an EMBL/GenBank/DDBJ whole genome shotgun (WGS) entry which is preliminary data.</text>
</comment>
<name>A0A495VXQ7_9PSEU</name>
<accession>A0A495VXQ7</accession>
<reference evidence="2 3" key="1">
    <citation type="submission" date="2018-10" db="EMBL/GenBank/DDBJ databases">
        <title>Sequencing the genomes of 1000 actinobacteria strains.</title>
        <authorList>
            <person name="Klenk H.-P."/>
        </authorList>
    </citation>
    <scope>NUCLEOTIDE SEQUENCE [LARGE SCALE GENOMIC DNA]</scope>
    <source>
        <strain evidence="2 3">DSM 43800</strain>
    </source>
</reference>
<dbReference type="AlphaFoldDB" id="A0A495VXQ7"/>
<feature type="signal peptide" evidence="1">
    <location>
        <begin position="1"/>
        <end position="28"/>
    </location>
</feature>
<dbReference type="OrthoDB" id="3700332at2"/>
<feature type="chain" id="PRO_5039173453" description="Subtilisin inhibitor-like" evidence="1">
    <location>
        <begin position="29"/>
        <end position="128"/>
    </location>
</feature>
<evidence type="ECO:0000256" key="1">
    <source>
        <dbReference type="SAM" id="SignalP"/>
    </source>
</evidence>
<evidence type="ECO:0000313" key="2">
    <source>
        <dbReference type="EMBL" id="RKT52408.1"/>
    </source>
</evidence>
<evidence type="ECO:0008006" key="4">
    <source>
        <dbReference type="Google" id="ProtNLM"/>
    </source>
</evidence>
<dbReference type="RefSeq" id="WP_121001941.1">
    <property type="nucleotide sequence ID" value="NZ_RBXO01000001.1"/>
</dbReference>
<sequence>MSKLARVLTTTLAAAAASFAFTAGAAQATPEPDVYLYTGTLAHCTDTGEHGVDGGVFSDYTCRNGVAGYSVLVEPTYGSFTDVDLNTFDGPDGQTNCQFAGNNGRNEGVWSSYTCQLGIVGWILIVSN</sequence>
<dbReference type="EMBL" id="RBXO01000001">
    <property type="protein sequence ID" value="RKT52408.1"/>
    <property type="molecule type" value="Genomic_DNA"/>
</dbReference>